<dbReference type="EMBL" id="FOVH01000006">
    <property type="protein sequence ID" value="SFO46173.1"/>
    <property type="molecule type" value="Genomic_DNA"/>
</dbReference>
<dbReference type="eggNOG" id="ENOG5031VVP">
    <property type="taxonomic scope" value="Bacteria"/>
</dbReference>
<organism evidence="1 2">
    <name type="scientific">Actinomadura madurae</name>
    <dbReference type="NCBI Taxonomy" id="1993"/>
    <lineage>
        <taxon>Bacteria</taxon>
        <taxon>Bacillati</taxon>
        <taxon>Actinomycetota</taxon>
        <taxon>Actinomycetes</taxon>
        <taxon>Streptosporangiales</taxon>
        <taxon>Thermomonosporaceae</taxon>
        <taxon>Actinomadura</taxon>
    </lineage>
</organism>
<dbReference type="Gene3D" id="3.60.15.10">
    <property type="entry name" value="Ribonuclease Z/Hydroxyacylglutathione hydrolase-like"/>
    <property type="match status" value="1"/>
</dbReference>
<dbReference type="STRING" id="1993.SAMN04489713_106155"/>
<dbReference type="InParanoid" id="A0A1I5HD61"/>
<protein>
    <submittedName>
        <fullName evidence="1">Uncharacterized protein</fullName>
    </submittedName>
</protein>
<accession>A0A1I5HD61</accession>
<name>A0A1I5HD61_9ACTN</name>
<gene>
    <name evidence="1" type="ORF">SAMN04489713_106155</name>
</gene>
<reference evidence="1 2" key="1">
    <citation type="submission" date="2016-10" db="EMBL/GenBank/DDBJ databases">
        <authorList>
            <person name="de Groot N.N."/>
        </authorList>
    </citation>
    <scope>NUCLEOTIDE SEQUENCE [LARGE SCALE GENOMIC DNA]</scope>
    <source>
        <strain evidence="1 2">DSM 43067</strain>
    </source>
</reference>
<sequence length="180" mass="19037">MPRLILLGVGTARSSPHAPAGLLVEYGHAHIGLDGGPGSEPPEISAAWLVRDEKGPHQPARRRIARECGMPEPVLAPFRRGGLRIEPLPVPHRGGAMHGYRIAAGHRTCVWAPEFAEPPGWARGADLMFAGVAGGDAEATARAVRRLGVVRLVLVRPPPAGRGAPPAFGEWAEAGALYRM</sequence>
<dbReference type="InterPro" id="IPR036866">
    <property type="entry name" value="RibonucZ/Hydroxyglut_hydro"/>
</dbReference>
<dbReference type="AlphaFoldDB" id="A0A1I5HD61"/>
<dbReference type="Proteomes" id="UP000183413">
    <property type="component" value="Unassembled WGS sequence"/>
</dbReference>
<proteinExistence type="predicted"/>
<evidence type="ECO:0000313" key="2">
    <source>
        <dbReference type="Proteomes" id="UP000183413"/>
    </source>
</evidence>
<evidence type="ECO:0000313" key="1">
    <source>
        <dbReference type="EMBL" id="SFO46173.1"/>
    </source>
</evidence>
<dbReference type="RefSeq" id="WP_075021720.1">
    <property type="nucleotide sequence ID" value="NZ_FOVH01000006.1"/>
</dbReference>
<keyword evidence="2" id="KW-1185">Reference proteome</keyword>